<dbReference type="AlphaFoldDB" id="A0A165NX34"/>
<keyword evidence="1" id="KW-0472">Membrane</keyword>
<organism evidence="3 4">
    <name type="scientific">Daedalea quercina L-15889</name>
    <dbReference type="NCBI Taxonomy" id="1314783"/>
    <lineage>
        <taxon>Eukaryota</taxon>
        <taxon>Fungi</taxon>
        <taxon>Dikarya</taxon>
        <taxon>Basidiomycota</taxon>
        <taxon>Agaricomycotina</taxon>
        <taxon>Agaricomycetes</taxon>
        <taxon>Polyporales</taxon>
        <taxon>Fomitopsis</taxon>
    </lineage>
</organism>
<feature type="domain" description="DUF6533" evidence="2">
    <location>
        <begin position="23"/>
        <end position="64"/>
    </location>
</feature>
<keyword evidence="1" id="KW-0812">Transmembrane</keyword>
<feature type="transmembrane region" description="Helical" evidence="1">
    <location>
        <begin position="51"/>
        <end position="77"/>
    </location>
</feature>
<evidence type="ECO:0000313" key="3">
    <source>
        <dbReference type="EMBL" id="KZT67488.1"/>
    </source>
</evidence>
<sequence length="124" mass="13986">MSASTGNAIEDVKIGIITNYALTTFAVFPLYDYILTIGSEGTFFWNRRVPLGIFALLLLARFTIVGITTTSMIFNWYAPPSLPMQVIPTEDHAVSDVVERAVVTLPMFCHRCSLNCPMHWKQIW</sequence>
<accession>A0A165NX34</accession>
<dbReference type="InterPro" id="IPR045340">
    <property type="entry name" value="DUF6533"/>
</dbReference>
<evidence type="ECO:0000256" key="1">
    <source>
        <dbReference type="SAM" id="Phobius"/>
    </source>
</evidence>
<reference evidence="3 4" key="1">
    <citation type="journal article" date="2016" name="Mol. Biol. Evol.">
        <title>Comparative Genomics of Early-Diverging Mushroom-Forming Fungi Provides Insights into the Origins of Lignocellulose Decay Capabilities.</title>
        <authorList>
            <person name="Nagy L.G."/>
            <person name="Riley R."/>
            <person name="Tritt A."/>
            <person name="Adam C."/>
            <person name="Daum C."/>
            <person name="Floudas D."/>
            <person name="Sun H."/>
            <person name="Yadav J.S."/>
            <person name="Pangilinan J."/>
            <person name="Larsson K.H."/>
            <person name="Matsuura K."/>
            <person name="Barry K."/>
            <person name="Labutti K."/>
            <person name="Kuo R."/>
            <person name="Ohm R.A."/>
            <person name="Bhattacharya S.S."/>
            <person name="Shirouzu T."/>
            <person name="Yoshinaga Y."/>
            <person name="Martin F.M."/>
            <person name="Grigoriev I.V."/>
            <person name="Hibbett D.S."/>
        </authorList>
    </citation>
    <scope>NUCLEOTIDE SEQUENCE [LARGE SCALE GENOMIC DNA]</scope>
    <source>
        <strain evidence="3 4">L-15889</strain>
    </source>
</reference>
<gene>
    <name evidence="3" type="ORF">DAEQUDRAFT_739400</name>
</gene>
<dbReference type="Pfam" id="PF20151">
    <property type="entry name" value="DUF6533"/>
    <property type="match status" value="1"/>
</dbReference>
<name>A0A165NX34_9APHY</name>
<keyword evidence="1" id="KW-1133">Transmembrane helix</keyword>
<dbReference type="EMBL" id="KV429076">
    <property type="protein sequence ID" value="KZT67488.1"/>
    <property type="molecule type" value="Genomic_DNA"/>
</dbReference>
<protein>
    <recommendedName>
        <fullName evidence="2">DUF6533 domain-containing protein</fullName>
    </recommendedName>
</protein>
<dbReference type="Proteomes" id="UP000076727">
    <property type="component" value="Unassembled WGS sequence"/>
</dbReference>
<proteinExistence type="predicted"/>
<dbReference type="OrthoDB" id="2785893at2759"/>
<evidence type="ECO:0000259" key="2">
    <source>
        <dbReference type="Pfam" id="PF20151"/>
    </source>
</evidence>
<evidence type="ECO:0000313" key="4">
    <source>
        <dbReference type="Proteomes" id="UP000076727"/>
    </source>
</evidence>
<keyword evidence="4" id="KW-1185">Reference proteome</keyword>
<feature type="transmembrane region" description="Helical" evidence="1">
    <location>
        <begin position="12"/>
        <end position="31"/>
    </location>
</feature>